<dbReference type="AlphaFoldDB" id="A0A177HY25"/>
<evidence type="ECO:0000313" key="4">
    <source>
        <dbReference type="Proteomes" id="UP000077381"/>
    </source>
</evidence>
<keyword evidence="4" id="KW-1185">Reference proteome</keyword>
<accession>A0A177HY25</accession>
<dbReference type="EMBL" id="LOHS01000040">
    <property type="protein sequence ID" value="OAH15547.1"/>
    <property type="molecule type" value="Genomic_DNA"/>
</dbReference>
<gene>
    <name evidence="3" type="ORF">STSP_10760</name>
</gene>
<proteinExistence type="predicted"/>
<comment type="caution">
    <text evidence="3">The sequence shown here is derived from an EMBL/GenBank/DDBJ whole genome shotgun (WGS) entry which is preliminary data.</text>
</comment>
<name>A0A177HY25_9ACTN</name>
<feature type="compositionally biased region" description="Polar residues" evidence="1">
    <location>
        <begin position="210"/>
        <end position="221"/>
    </location>
</feature>
<dbReference type="InterPro" id="IPR038721">
    <property type="entry name" value="IS701-like_DDE_dom"/>
</dbReference>
<feature type="compositionally biased region" description="Polar residues" evidence="1">
    <location>
        <begin position="178"/>
        <end position="189"/>
    </location>
</feature>
<evidence type="ECO:0000256" key="1">
    <source>
        <dbReference type="SAM" id="MobiDB-lite"/>
    </source>
</evidence>
<dbReference type="PATRIC" id="fig|1716141.3.peg.1135"/>
<dbReference type="STRING" id="1716141.STSP_10760"/>
<evidence type="ECO:0000259" key="2">
    <source>
        <dbReference type="Pfam" id="PF13546"/>
    </source>
</evidence>
<evidence type="ECO:0000313" key="3">
    <source>
        <dbReference type="EMBL" id="OAH15547.1"/>
    </source>
</evidence>
<feature type="region of interest" description="Disordered" evidence="1">
    <location>
        <begin position="163"/>
        <end position="221"/>
    </location>
</feature>
<feature type="domain" description="Transposase IS701-like DDE" evidence="2">
    <location>
        <begin position="48"/>
        <end position="129"/>
    </location>
</feature>
<sequence length="242" mass="26295">MIPGRDERRPPLIIVVVTQQENTAAVEAMVSVERWRAGLDALLGRCAPQFRRIESRLRAKSLVEAMMAHVTRRNCWTLAEAAGEPNPYRFQHLLSRARWDDAAVRAEVRSAVWEGLSTGNGVKVLVVDDDKGATEELDGGRLDRKLCRSTRVTLRFSFSTSSKKIGAPPIHRIGSGQTGPTPSPRTSVHSAGRCGPHQPPRLWRAPTCPPKTSQSACATRPTTPGCCASGLLKAPPHAASNP</sequence>
<dbReference type="Pfam" id="PF13546">
    <property type="entry name" value="DDE_5"/>
    <property type="match status" value="1"/>
</dbReference>
<reference evidence="3 4" key="1">
    <citation type="submission" date="2015-12" db="EMBL/GenBank/DDBJ databases">
        <title>Genome sequence of Streptomyces sp. G25.</title>
        <authorList>
            <person name="Poehlein A."/>
            <person name="Roettig A."/>
            <person name="Hiessl S."/>
            <person name="Hauschild P."/>
            <person name="Schauer J."/>
            <person name="Madkour M.H."/>
            <person name="Al-Ansari A.M."/>
            <person name="Almakishah N.H."/>
            <person name="Steinbuechel A."/>
            <person name="Daniel R."/>
        </authorList>
    </citation>
    <scope>NUCLEOTIDE SEQUENCE [LARGE SCALE GENOMIC DNA]</scope>
    <source>
        <strain evidence="4">G25(2015)</strain>
    </source>
</reference>
<organism evidence="3 4">
    <name type="scientific">Streptomyces jeddahensis</name>
    <dbReference type="NCBI Taxonomy" id="1716141"/>
    <lineage>
        <taxon>Bacteria</taxon>
        <taxon>Bacillati</taxon>
        <taxon>Actinomycetota</taxon>
        <taxon>Actinomycetes</taxon>
        <taxon>Kitasatosporales</taxon>
        <taxon>Streptomycetaceae</taxon>
        <taxon>Streptomyces</taxon>
    </lineage>
</organism>
<protein>
    <recommendedName>
        <fullName evidence="2">Transposase IS701-like DDE domain-containing protein</fullName>
    </recommendedName>
</protein>
<dbReference type="Proteomes" id="UP000077381">
    <property type="component" value="Unassembled WGS sequence"/>
</dbReference>